<evidence type="ECO:0000256" key="1">
    <source>
        <dbReference type="ARBA" id="ARBA00001445"/>
    </source>
</evidence>
<feature type="domain" description="Alpha-L-rhamnosidase six-hairpin glycosidase" evidence="6">
    <location>
        <begin position="840"/>
        <end position="1175"/>
    </location>
</feature>
<protein>
    <recommendedName>
        <fullName evidence="2">alpha-L-rhamnosidase</fullName>
        <ecNumber evidence="2">3.2.1.40</ecNumber>
    </recommendedName>
</protein>
<dbReference type="InterPro" id="IPR013783">
    <property type="entry name" value="Ig-like_fold"/>
</dbReference>
<name>A0ABV2VMF9_9ACTN</name>
<dbReference type="EC" id="3.2.1.40" evidence="2"/>
<evidence type="ECO:0000313" key="8">
    <source>
        <dbReference type="EMBL" id="MEU0153991.1"/>
    </source>
</evidence>
<dbReference type="PANTHER" id="PTHR33307">
    <property type="entry name" value="ALPHA-RHAMNOSIDASE (EUROFUNG)"/>
    <property type="match status" value="1"/>
</dbReference>
<reference evidence="8 9" key="1">
    <citation type="submission" date="2024-06" db="EMBL/GenBank/DDBJ databases">
        <title>The Natural Products Discovery Center: Release of the First 8490 Sequenced Strains for Exploring Actinobacteria Biosynthetic Diversity.</title>
        <authorList>
            <person name="Kalkreuter E."/>
            <person name="Kautsar S.A."/>
            <person name="Yang D."/>
            <person name="Bader C.D."/>
            <person name="Teijaro C.N."/>
            <person name="Fluegel L."/>
            <person name="Davis C.M."/>
            <person name="Simpson J.R."/>
            <person name="Lauterbach L."/>
            <person name="Steele A.D."/>
            <person name="Gui C."/>
            <person name="Meng S."/>
            <person name="Li G."/>
            <person name="Viehrig K."/>
            <person name="Ye F."/>
            <person name="Su P."/>
            <person name="Kiefer A.F."/>
            <person name="Nichols A."/>
            <person name="Cepeda A.J."/>
            <person name="Yan W."/>
            <person name="Fan B."/>
            <person name="Jiang Y."/>
            <person name="Adhikari A."/>
            <person name="Zheng C.-J."/>
            <person name="Schuster L."/>
            <person name="Cowan T.M."/>
            <person name="Smanski M.J."/>
            <person name="Chevrette M.G."/>
            <person name="De Carvalho L.P.S."/>
            <person name="Shen B."/>
        </authorList>
    </citation>
    <scope>NUCLEOTIDE SEQUENCE [LARGE SCALE GENOMIC DNA]</scope>
    <source>
        <strain evidence="8 9">NPDC006286</strain>
    </source>
</reference>
<feature type="domain" description="Bacterial alpha-L-rhamnosidase N-terminal" evidence="5">
    <location>
        <begin position="551"/>
        <end position="723"/>
    </location>
</feature>
<dbReference type="InterPro" id="IPR013737">
    <property type="entry name" value="Bac_rhamnosid_N"/>
</dbReference>
<evidence type="ECO:0000256" key="2">
    <source>
        <dbReference type="ARBA" id="ARBA00012652"/>
    </source>
</evidence>
<evidence type="ECO:0000259" key="4">
    <source>
        <dbReference type="Pfam" id="PF05592"/>
    </source>
</evidence>
<evidence type="ECO:0000259" key="6">
    <source>
        <dbReference type="Pfam" id="PF17389"/>
    </source>
</evidence>
<evidence type="ECO:0000259" key="5">
    <source>
        <dbReference type="Pfam" id="PF08531"/>
    </source>
</evidence>
<evidence type="ECO:0000259" key="7">
    <source>
        <dbReference type="Pfam" id="PF17390"/>
    </source>
</evidence>
<dbReference type="GO" id="GO:0016787">
    <property type="term" value="F:hydrolase activity"/>
    <property type="evidence" value="ECO:0007669"/>
    <property type="project" value="UniProtKB-KW"/>
</dbReference>
<dbReference type="EMBL" id="JBEXRX010000056">
    <property type="protein sequence ID" value="MEU0153991.1"/>
    <property type="molecule type" value="Genomic_DNA"/>
</dbReference>
<dbReference type="PROSITE" id="PS51318">
    <property type="entry name" value="TAT"/>
    <property type="match status" value="1"/>
</dbReference>
<dbReference type="SUPFAM" id="SSF49785">
    <property type="entry name" value="Galactose-binding domain-like"/>
    <property type="match status" value="1"/>
</dbReference>
<keyword evidence="3 8" id="KW-0378">Hydrolase</keyword>
<feature type="domain" description="Alpha-L-rhamnosidase C-terminal" evidence="7">
    <location>
        <begin position="1177"/>
        <end position="1248"/>
    </location>
</feature>
<dbReference type="RefSeq" id="WP_355665733.1">
    <property type="nucleotide sequence ID" value="NZ_JBEXRX010000056.1"/>
</dbReference>
<proteinExistence type="predicted"/>
<dbReference type="PANTHER" id="PTHR33307:SF6">
    <property type="entry name" value="ALPHA-RHAMNOSIDASE (EUROFUNG)-RELATED"/>
    <property type="match status" value="1"/>
</dbReference>
<gene>
    <name evidence="8" type="ORF">ABZ071_19055</name>
</gene>
<dbReference type="InterPro" id="IPR012341">
    <property type="entry name" value="6hp_glycosidase-like_sf"/>
</dbReference>
<dbReference type="Gene3D" id="2.60.420.10">
    <property type="entry name" value="Maltose phosphorylase, domain 3"/>
    <property type="match status" value="1"/>
</dbReference>
<accession>A0ABV2VMF9</accession>
<dbReference type="Pfam" id="PF17389">
    <property type="entry name" value="Bac_rhamnosid6H"/>
    <property type="match status" value="1"/>
</dbReference>
<comment type="caution">
    <text evidence="8">The sequence shown here is derived from an EMBL/GenBank/DDBJ whole genome shotgun (WGS) entry which is preliminary data.</text>
</comment>
<dbReference type="InterPro" id="IPR035396">
    <property type="entry name" value="Bac_rhamnosid6H"/>
</dbReference>
<dbReference type="InterPro" id="IPR035398">
    <property type="entry name" value="Bac_rhamnosid_C"/>
</dbReference>
<sequence length="1281" mass="137522">MAQTPPPVPPQGTELSRRSLLGWSVAGAGAVALGATTAAPAAAAAPGPGTGAGPLAVGRPRTEYADRRLGTDVAQPRFSWTGTALGHGATQSAYQVLVASRPDRLTPDAADVWDSGRVASARSVGVTYAGPSLAPRTRYHWTVRLWDGAGRETGWSTPTWFETGLCEEGFGAARWVGAQPDLEQAPLDLAGASWIWTPGATAGNAPAGTRWFRGRLTVPAGVEIAAAYLVVTADDDYTAYLDGRQVLYAPQQTDGWKSAELADVTELARAAVGGTLTLAAVATNRTGPSVNPAGLLAKLVVTTTTGERLLLVTDGTWRSTDIEHPGWQEAGYDDSGWTGVAVLAPYGQGPWAGNVTVPQPRALDLAGASWVWGPGATVNNAPVGPRWFRGRLALPAGLDIASARLIMSADDDFTAYLGGQLTLSAPQQTDGWRTARVADVTAPARGAVGKELVLAAIATNRPGASVNPGGLIAKLVVRTADSRELVLVTDAGWRTTGTVESGWEQPGHDDSAWSPVVVLAPYGQGPWGSGIEPPVEERPAPLLRRAFRLTKPVASARLYASGLAYQVLHLNGKRVGDAVLDPGFTDYDDTVLYVTHDVTDLLAEGQNVLGAELGRGFYGMTTRNVWRWHQPPWHGEPRLLARLVVAHPDGSRTEIVSDDAWRITAGPTRSNSLYAGETYDARQEQDGWSTAGFDDSGWAEASVLDAPAGTLRAQEHEPIRVVESVVPVTLTSPRGGVWVADFGRTTAGWVRLRVTAPAGTTIRILYGEKLRADGTVEAANGNVQSARFQQDEYVALGDGEEVWEPSFSYKGFRYVQLDGLPGAASTGTVTMRVVHSDVRDVGEFRCSEALFERFEQMMRRTVRNNLHGIPTDTPMYEKNGWTGDAQVAAPTMAGLLDLSRFFTKWLGDLRDSQVSSGQVPVIVPSGGWGYQELAPAPEWTTVYPFLLREMHRWYGDDRLLRQHWQAVADYLEWELGRLRDGLAVTALGDYLSPGTGGNPPEDTRLTATAYLHRALVATAEVGELTGQDAQAARFRSAAAGLRDRLNETFLDRSRGLYRTARDPGYRQTSNAVPLAFGLVPDDLVGAVVDNLVADIRDRGWHLNTGCLGTSVLLPVLTAHGHADVAVRVARQRTYPSWGYWVENGADTMWEMWPTSTRSRQHYFHGTVVQWLYEHVAGLRPVADGWGRIVVRPDARTELSAASAAVDTVRGRASSAWLLADGQFELTVQVPVGATAEVHVPAARAEDVEASPGGLVTARRMADGYLVHTVGSGTWRFVSTSA</sequence>
<dbReference type="Proteomes" id="UP001550348">
    <property type="component" value="Unassembled WGS sequence"/>
</dbReference>
<comment type="catalytic activity">
    <reaction evidence="1">
        <text>Hydrolysis of terminal non-reducing alpha-L-rhamnose residues in alpha-L-rhamnosides.</text>
        <dbReference type="EC" id="3.2.1.40"/>
    </reaction>
</comment>
<evidence type="ECO:0000256" key="3">
    <source>
        <dbReference type="ARBA" id="ARBA00022801"/>
    </source>
</evidence>
<keyword evidence="9" id="KW-1185">Reference proteome</keyword>
<dbReference type="Gene3D" id="2.60.120.260">
    <property type="entry name" value="Galactose-binding domain-like"/>
    <property type="match status" value="4"/>
</dbReference>
<dbReference type="InterPro" id="IPR008979">
    <property type="entry name" value="Galactose-bd-like_sf"/>
</dbReference>
<dbReference type="InterPro" id="IPR016007">
    <property type="entry name" value="Alpha_rhamnosid"/>
</dbReference>
<dbReference type="Pfam" id="PF08531">
    <property type="entry name" value="Bac_rhamnosid_N"/>
    <property type="match status" value="1"/>
</dbReference>
<dbReference type="Pfam" id="PF05592">
    <property type="entry name" value="Bac_rhamnosid"/>
    <property type="match status" value="1"/>
</dbReference>
<feature type="domain" description="Alpha-L-rhamnosidase concanavalin-like" evidence="4">
    <location>
        <begin position="735"/>
        <end position="835"/>
    </location>
</feature>
<evidence type="ECO:0000313" key="9">
    <source>
        <dbReference type="Proteomes" id="UP001550348"/>
    </source>
</evidence>
<dbReference type="Gene3D" id="2.60.40.10">
    <property type="entry name" value="Immunoglobulins"/>
    <property type="match status" value="1"/>
</dbReference>
<dbReference type="InterPro" id="IPR006311">
    <property type="entry name" value="TAT_signal"/>
</dbReference>
<dbReference type="InterPro" id="IPR008902">
    <property type="entry name" value="Rhamnosid_concanavalin"/>
</dbReference>
<dbReference type="Pfam" id="PF25788">
    <property type="entry name" value="Ig_Rha78A_N"/>
    <property type="match status" value="1"/>
</dbReference>
<dbReference type="Gene3D" id="1.50.10.10">
    <property type="match status" value="1"/>
</dbReference>
<dbReference type="Pfam" id="PF17390">
    <property type="entry name" value="Bac_rhamnosid_C"/>
    <property type="match status" value="1"/>
</dbReference>
<dbReference type="SUPFAM" id="SSF48208">
    <property type="entry name" value="Six-hairpin glycosidases"/>
    <property type="match status" value="1"/>
</dbReference>
<dbReference type="InterPro" id="IPR008928">
    <property type="entry name" value="6-hairpin_glycosidase_sf"/>
</dbReference>
<organism evidence="8 9">
    <name type="scientific">Micromonospora fulviviridis</name>
    <dbReference type="NCBI Taxonomy" id="47860"/>
    <lineage>
        <taxon>Bacteria</taxon>
        <taxon>Bacillati</taxon>
        <taxon>Actinomycetota</taxon>
        <taxon>Actinomycetes</taxon>
        <taxon>Micromonosporales</taxon>
        <taxon>Micromonosporaceae</taxon>
        <taxon>Micromonospora</taxon>
    </lineage>
</organism>